<dbReference type="InterPro" id="IPR009045">
    <property type="entry name" value="Zn_M74/Hedgehog-like"/>
</dbReference>
<reference evidence="3" key="2">
    <citation type="submission" date="2022-06" db="EMBL/GenBank/DDBJ databases">
        <authorList>
            <person name="Holder M.E."/>
            <person name="Ajami N.J."/>
            <person name="Petrosino J.F."/>
        </authorList>
    </citation>
    <scope>NUCLEOTIDE SEQUENCE</scope>
    <source>
        <strain evidence="3">RMA 8861</strain>
    </source>
</reference>
<dbReference type="GO" id="GO:0008233">
    <property type="term" value="F:peptidase activity"/>
    <property type="evidence" value="ECO:0007669"/>
    <property type="project" value="InterPro"/>
</dbReference>
<dbReference type="InterPro" id="IPR039561">
    <property type="entry name" value="Peptidase_M15C"/>
</dbReference>
<evidence type="ECO:0000313" key="4">
    <source>
        <dbReference type="Proteomes" id="UP000280586"/>
    </source>
</evidence>
<dbReference type="OrthoDB" id="9799970at2"/>
<dbReference type="AlphaFoldDB" id="A0A9N7PK45"/>
<sequence length="308" mass="35419">MRRFTKILIIICICLLISMKNIVTFAETITEDELYNINAKRDILVLMLAYQDEVKTVEKDSNGLIYLVMNSGKKIVYDDKKSKTNEEKLINPDLQDMLEVKYSLESIDKVQKGNRDPGRARVYELLNEVYGNTESNITKNLEQVSTAYGTYPFNKKNEAAESLKKALKEASEAAKSNPKIGGCIAPINGTFNYRVVRGTGRLSAHAYGIAIDLNRNNSDYWKWVKEEEGSKRIASYPVELVNAFENNGFVWGGKWEHFDILHFEYRPEFIFKAKYFNNSEIKENENWYNGVPMDEETKAKIDLIDNTI</sequence>
<reference evidence="2 4" key="1">
    <citation type="submission" date="2017-09" db="EMBL/GenBank/DDBJ databases">
        <authorList>
            <person name="Thomas P."/>
            <person name="Seyboldt C."/>
        </authorList>
    </citation>
    <scope>NUCLEOTIDE SEQUENCE [LARGE SCALE GENOMIC DNA]</scope>
    <source>
        <strain evidence="2 4">DSM 7534</strain>
    </source>
</reference>
<evidence type="ECO:0000313" key="5">
    <source>
        <dbReference type="Proteomes" id="UP001055437"/>
    </source>
</evidence>
<dbReference type="Proteomes" id="UP001055437">
    <property type="component" value="Chromosome"/>
</dbReference>
<dbReference type="GeneID" id="303561585"/>
<organism evidence="2 4">
    <name type="scientific">Clostridium septicum</name>
    <dbReference type="NCBI Taxonomy" id="1504"/>
    <lineage>
        <taxon>Bacteria</taxon>
        <taxon>Bacillati</taxon>
        <taxon>Bacillota</taxon>
        <taxon>Clostridia</taxon>
        <taxon>Eubacteriales</taxon>
        <taxon>Clostridiaceae</taxon>
        <taxon>Clostridium</taxon>
    </lineage>
</organism>
<name>A0A9N7PK45_CLOSE</name>
<evidence type="ECO:0000259" key="1">
    <source>
        <dbReference type="Pfam" id="PF13539"/>
    </source>
</evidence>
<dbReference type="KEGG" id="csep:CP523_12910"/>
<protein>
    <submittedName>
        <fullName evidence="2">Glycoside hydrolase</fullName>
    </submittedName>
    <submittedName>
        <fullName evidence="3">M15 family metallopeptidase</fullName>
    </submittedName>
</protein>
<dbReference type="Pfam" id="PF13539">
    <property type="entry name" value="Peptidase_M15_4"/>
    <property type="match status" value="1"/>
</dbReference>
<dbReference type="Proteomes" id="UP000280586">
    <property type="component" value="Chromosome"/>
</dbReference>
<gene>
    <name evidence="2" type="ORF">CP523_12910</name>
    <name evidence="3" type="ORF">NH397_05285</name>
</gene>
<dbReference type="EMBL" id="CP023671">
    <property type="protein sequence ID" value="AYE35250.1"/>
    <property type="molecule type" value="Genomic_DNA"/>
</dbReference>
<accession>A0A9N7PK45</accession>
<feature type="domain" description="Peptidase M15C" evidence="1">
    <location>
        <begin position="198"/>
        <end position="265"/>
    </location>
</feature>
<dbReference type="EMBL" id="CP099799">
    <property type="protein sequence ID" value="USS01844.1"/>
    <property type="molecule type" value="Genomic_DNA"/>
</dbReference>
<proteinExistence type="predicted"/>
<keyword evidence="2" id="KW-0378">Hydrolase</keyword>
<dbReference type="RefSeq" id="WP_066678227.1">
    <property type="nucleotide sequence ID" value="NZ_CABMIZ010000039.1"/>
</dbReference>
<keyword evidence="5" id="KW-1185">Reference proteome</keyword>
<evidence type="ECO:0000313" key="2">
    <source>
        <dbReference type="EMBL" id="AYE35250.1"/>
    </source>
</evidence>
<evidence type="ECO:0000313" key="3">
    <source>
        <dbReference type="EMBL" id="USS01844.1"/>
    </source>
</evidence>
<dbReference type="Gene3D" id="3.30.1380.10">
    <property type="match status" value="1"/>
</dbReference>
<dbReference type="SUPFAM" id="SSF55166">
    <property type="entry name" value="Hedgehog/DD-peptidase"/>
    <property type="match status" value="1"/>
</dbReference>